<keyword evidence="10" id="KW-0472">Membrane</keyword>
<dbReference type="Proteomes" id="UP000325780">
    <property type="component" value="Unassembled WGS sequence"/>
</dbReference>
<dbReference type="PANTHER" id="PTHR24305">
    <property type="entry name" value="CYTOCHROME P450"/>
    <property type="match status" value="1"/>
</dbReference>
<dbReference type="EMBL" id="ML742051">
    <property type="protein sequence ID" value="KAE8152566.1"/>
    <property type="molecule type" value="Genomic_DNA"/>
</dbReference>
<evidence type="ECO:0000256" key="5">
    <source>
        <dbReference type="ARBA" id="ARBA00023002"/>
    </source>
</evidence>
<dbReference type="PANTHER" id="PTHR24305:SF29">
    <property type="entry name" value="BENZOATE-PARA-HYDROXYLASE"/>
    <property type="match status" value="1"/>
</dbReference>
<keyword evidence="10" id="KW-1133">Transmembrane helix</keyword>
<keyword evidence="4 8" id="KW-0479">Metal-binding</keyword>
<keyword evidence="5 9" id="KW-0560">Oxidoreductase</keyword>
<dbReference type="CDD" id="cd11058">
    <property type="entry name" value="CYP60B-like"/>
    <property type="match status" value="1"/>
</dbReference>
<feature type="binding site" description="axial binding residue" evidence="8">
    <location>
        <position position="446"/>
    </location>
    <ligand>
        <name>heme</name>
        <dbReference type="ChEBI" id="CHEBI:30413"/>
    </ligand>
    <ligandPart>
        <name>Fe</name>
        <dbReference type="ChEBI" id="CHEBI:18248"/>
    </ligandPart>
</feature>
<keyword evidence="6 8" id="KW-0408">Iron</keyword>
<keyword evidence="3 8" id="KW-0349">Heme</keyword>
<evidence type="ECO:0000256" key="4">
    <source>
        <dbReference type="ARBA" id="ARBA00022723"/>
    </source>
</evidence>
<comment type="similarity">
    <text evidence="2 9">Belongs to the cytochrome P450 family.</text>
</comment>
<evidence type="ECO:0000256" key="10">
    <source>
        <dbReference type="SAM" id="Phobius"/>
    </source>
</evidence>
<evidence type="ECO:0000256" key="1">
    <source>
        <dbReference type="ARBA" id="ARBA00001971"/>
    </source>
</evidence>
<evidence type="ECO:0000313" key="12">
    <source>
        <dbReference type="Proteomes" id="UP000325780"/>
    </source>
</evidence>
<dbReference type="InterPro" id="IPR050121">
    <property type="entry name" value="Cytochrome_P450_monoxygenase"/>
</dbReference>
<evidence type="ECO:0000256" key="3">
    <source>
        <dbReference type="ARBA" id="ARBA00022617"/>
    </source>
</evidence>
<organism evidence="11 12">
    <name type="scientific">Aspergillus avenaceus</name>
    <dbReference type="NCBI Taxonomy" id="36643"/>
    <lineage>
        <taxon>Eukaryota</taxon>
        <taxon>Fungi</taxon>
        <taxon>Dikarya</taxon>
        <taxon>Ascomycota</taxon>
        <taxon>Pezizomycotina</taxon>
        <taxon>Eurotiomycetes</taxon>
        <taxon>Eurotiomycetidae</taxon>
        <taxon>Eurotiales</taxon>
        <taxon>Aspergillaceae</taxon>
        <taxon>Aspergillus</taxon>
        <taxon>Aspergillus subgen. Circumdati</taxon>
    </lineage>
</organism>
<dbReference type="FunFam" id="1.10.630.10:FF:000047">
    <property type="entry name" value="Cytochrome P450 monooxygenase"/>
    <property type="match status" value="1"/>
</dbReference>
<dbReference type="Pfam" id="PF00067">
    <property type="entry name" value="p450"/>
    <property type="match status" value="1"/>
</dbReference>
<dbReference type="PROSITE" id="PS00086">
    <property type="entry name" value="CYTOCHROME_P450"/>
    <property type="match status" value="1"/>
</dbReference>
<dbReference type="OrthoDB" id="1470350at2759"/>
<keyword evidence="10" id="KW-0812">Transmembrane</keyword>
<evidence type="ECO:0000313" key="11">
    <source>
        <dbReference type="EMBL" id="KAE8152566.1"/>
    </source>
</evidence>
<dbReference type="PRINTS" id="PR00463">
    <property type="entry name" value="EP450I"/>
</dbReference>
<evidence type="ECO:0000256" key="6">
    <source>
        <dbReference type="ARBA" id="ARBA00023004"/>
    </source>
</evidence>
<evidence type="ECO:0000256" key="9">
    <source>
        <dbReference type="RuleBase" id="RU000461"/>
    </source>
</evidence>
<evidence type="ECO:0000256" key="2">
    <source>
        <dbReference type="ARBA" id="ARBA00010617"/>
    </source>
</evidence>
<name>A0A5N6U1U7_ASPAV</name>
<dbReference type="InterPro" id="IPR036396">
    <property type="entry name" value="Cyt_P450_sf"/>
</dbReference>
<sequence length="501" mass="56985">MELSSISFSPGPVGLVTVLGGVIALTSIVAALTGVYNVLFHPLSTYPGPRLAAATRLWFAWHYAKGTLPFAIHRLHVKYGAVVRIAPNELSYIHPEGWNEIYGHRTGKPEMIKDPAFYSTVASGPEGIFRAPRDRHAYLRRQLSHGFSDRSMREQESVIRSYADLMIGQLARKGAKGTENIADFTHWYNYFTFDVMSELVLGQPFNCLETSTYHAWPKMIFDNIRLAALLRCAHYWPWLSPVTQYLIPESTRRRRIQQKQLTAQQAAIRRNQKSERQDLVAKLVKSNSDVTDAEFLATVEALVIAGSETTASAMSGTTFHLLKNPDKLEKLTREVRSQFDSADDISFVSLNRLPYLLACLTEGLRVYPPAADAFPRNTGSNVEIIMGQPVPPNTIIRMTHWATYYSPENFSRPNEYIPERWLENETGFANDRKDALQPFHVGPRNCLGRNLAYMEMRLAVALVLWHFDLELCPASETWDRQRAFTLWEKPELLVKLKPRKV</sequence>
<comment type="cofactor">
    <cofactor evidence="1 8">
        <name>heme</name>
        <dbReference type="ChEBI" id="CHEBI:30413"/>
    </cofactor>
</comment>
<dbReference type="GO" id="GO:0005506">
    <property type="term" value="F:iron ion binding"/>
    <property type="evidence" value="ECO:0007669"/>
    <property type="project" value="InterPro"/>
</dbReference>
<dbReference type="InterPro" id="IPR001128">
    <property type="entry name" value="Cyt_P450"/>
</dbReference>
<accession>A0A5N6U1U7</accession>
<evidence type="ECO:0000256" key="7">
    <source>
        <dbReference type="ARBA" id="ARBA00023033"/>
    </source>
</evidence>
<dbReference type="GO" id="GO:0004497">
    <property type="term" value="F:monooxygenase activity"/>
    <property type="evidence" value="ECO:0007669"/>
    <property type="project" value="UniProtKB-KW"/>
</dbReference>
<keyword evidence="12" id="KW-1185">Reference proteome</keyword>
<dbReference type="PRINTS" id="PR00385">
    <property type="entry name" value="P450"/>
</dbReference>
<dbReference type="GO" id="GO:0016705">
    <property type="term" value="F:oxidoreductase activity, acting on paired donors, with incorporation or reduction of molecular oxygen"/>
    <property type="evidence" value="ECO:0007669"/>
    <property type="project" value="InterPro"/>
</dbReference>
<dbReference type="GO" id="GO:0020037">
    <property type="term" value="F:heme binding"/>
    <property type="evidence" value="ECO:0007669"/>
    <property type="project" value="InterPro"/>
</dbReference>
<proteinExistence type="inferred from homology"/>
<dbReference type="InterPro" id="IPR017972">
    <property type="entry name" value="Cyt_P450_CS"/>
</dbReference>
<dbReference type="SUPFAM" id="SSF48264">
    <property type="entry name" value="Cytochrome P450"/>
    <property type="match status" value="1"/>
</dbReference>
<dbReference type="InterPro" id="IPR002401">
    <property type="entry name" value="Cyt_P450_E_grp-I"/>
</dbReference>
<protein>
    <submittedName>
        <fullName evidence="11">Cytochrome P450</fullName>
    </submittedName>
</protein>
<keyword evidence="7 9" id="KW-0503">Monooxygenase</keyword>
<reference evidence="11 12" key="1">
    <citation type="submission" date="2019-04" db="EMBL/GenBank/DDBJ databases">
        <title>Friends and foes A comparative genomics study of 23 Aspergillus species from section Flavi.</title>
        <authorList>
            <consortium name="DOE Joint Genome Institute"/>
            <person name="Kjaerbolling I."/>
            <person name="Vesth T."/>
            <person name="Frisvad J.C."/>
            <person name="Nybo J.L."/>
            <person name="Theobald S."/>
            <person name="Kildgaard S."/>
            <person name="Isbrandt T."/>
            <person name="Kuo A."/>
            <person name="Sato A."/>
            <person name="Lyhne E.K."/>
            <person name="Kogle M.E."/>
            <person name="Wiebenga A."/>
            <person name="Kun R.S."/>
            <person name="Lubbers R.J."/>
            <person name="Makela M.R."/>
            <person name="Barry K."/>
            <person name="Chovatia M."/>
            <person name="Clum A."/>
            <person name="Daum C."/>
            <person name="Haridas S."/>
            <person name="He G."/>
            <person name="LaButti K."/>
            <person name="Lipzen A."/>
            <person name="Mondo S."/>
            <person name="Riley R."/>
            <person name="Salamov A."/>
            <person name="Simmons B.A."/>
            <person name="Magnuson J.K."/>
            <person name="Henrissat B."/>
            <person name="Mortensen U.H."/>
            <person name="Larsen T.O."/>
            <person name="Devries R.P."/>
            <person name="Grigoriev I.V."/>
            <person name="Machida M."/>
            <person name="Baker S.E."/>
            <person name="Andersen M.R."/>
        </authorList>
    </citation>
    <scope>NUCLEOTIDE SEQUENCE [LARGE SCALE GENOMIC DNA]</scope>
    <source>
        <strain evidence="11 12">IBT 18842</strain>
    </source>
</reference>
<gene>
    <name evidence="11" type="ORF">BDV25DRAFT_150856</name>
</gene>
<dbReference type="GO" id="GO:0045122">
    <property type="term" value="P:aflatoxin biosynthetic process"/>
    <property type="evidence" value="ECO:0007669"/>
    <property type="project" value="UniProtKB-ARBA"/>
</dbReference>
<dbReference type="Gene3D" id="1.10.630.10">
    <property type="entry name" value="Cytochrome P450"/>
    <property type="match status" value="1"/>
</dbReference>
<evidence type="ECO:0000256" key="8">
    <source>
        <dbReference type="PIRSR" id="PIRSR602401-1"/>
    </source>
</evidence>
<dbReference type="AlphaFoldDB" id="A0A5N6U1U7"/>
<feature type="transmembrane region" description="Helical" evidence="10">
    <location>
        <begin position="12"/>
        <end position="36"/>
    </location>
</feature>